<reference evidence="7 8" key="1">
    <citation type="submission" date="2008-07" db="EMBL/GenBank/DDBJ databases">
        <authorList>
            <person name="El-Sayed N."/>
            <person name="Caler E."/>
            <person name="Inman J."/>
            <person name="Amedeo P."/>
            <person name="Hass B."/>
            <person name="Wortman J."/>
        </authorList>
    </citation>
    <scope>NUCLEOTIDE SEQUENCE [LARGE SCALE GENOMIC DNA]</scope>
    <source>
        <strain evidence="8">ATCC 50983 / TXsc</strain>
    </source>
</reference>
<keyword evidence="8" id="KW-1185">Reference proteome</keyword>
<sequence length="382" mass="43357">MPLPLPMPMRLLALVYVFGVLKVTRGNTLKLDVRLKDVRGFGFGLFHTLVDENGQKLDVLVDTGSDSFFLIWKHWLEKDGRILCKDWPMGCFECSPPCSVSNVTRTVTFGGGMTVKTFQHKAKLTVGHLPQNLTFGLVFEWTPRIDPAHPPANLMGLGYDRGFVNFPSMMTQLRSSRTVSTGIIALYLYPPADPKGESTDGGLLLGGGDPELYEGALKYIDFSMDRRYTVNIDKLQVGNGHITSDMNMNALLDTGCISLLVPGLYYDNLIKDIEAQTDKAAGEHVDFVYHPERKRWYFPCRYMTKLPPLQFYLGPRGTTLFSMRYMHYAKRVPNQSDVCRLIIKKNIKNQWIFPDRILIDNYFQFDPTLKRVGIGKLKPRSP</sequence>
<dbReference type="Proteomes" id="UP000007800">
    <property type="component" value="Unassembled WGS sequence"/>
</dbReference>
<dbReference type="InterPro" id="IPR033121">
    <property type="entry name" value="PEPTIDASE_A1"/>
</dbReference>
<evidence type="ECO:0000256" key="2">
    <source>
        <dbReference type="ARBA" id="ARBA00022670"/>
    </source>
</evidence>
<dbReference type="GeneID" id="9050051"/>
<dbReference type="InterPro" id="IPR001461">
    <property type="entry name" value="Aspartic_peptidase_A1"/>
</dbReference>
<keyword evidence="3" id="KW-0064">Aspartyl protease</keyword>
<accession>C5LSR8</accession>
<dbReference type="Gene3D" id="2.40.70.10">
    <property type="entry name" value="Acid Proteases"/>
    <property type="match status" value="2"/>
</dbReference>
<evidence type="ECO:0000256" key="5">
    <source>
        <dbReference type="SAM" id="SignalP"/>
    </source>
</evidence>
<dbReference type="CDD" id="cd05471">
    <property type="entry name" value="pepsin_like"/>
    <property type="match status" value="1"/>
</dbReference>
<dbReference type="AlphaFoldDB" id="C5LSR8"/>
<protein>
    <submittedName>
        <fullName evidence="7">Renin, putative</fullName>
    </submittedName>
</protein>
<dbReference type="InterPro" id="IPR034164">
    <property type="entry name" value="Pepsin-like_dom"/>
</dbReference>
<feature type="signal peptide" evidence="5">
    <location>
        <begin position="1"/>
        <end position="26"/>
    </location>
</feature>
<dbReference type="Pfam" id="PF00026">
    <property type="entry name" value="Asp"/>
    <property type="match status" value="1"/>
</dbReference>
<dbReference type="InterPro" id="IPR021109">
    <property type="entry name" value="Peptidase_aspartic_dom_sf"/>
</dbReference>
<dbReference type="PROSITE" id="PS51767">
    <property type="entry name" value="PEPTIDASE_A1"/>
    <property type="match status" value="1"/>
</dbReference>
<dbReference type="SUPFAM" id="SSF50630">
    <property type="entry name" value="Acid proteases"/>
    <property type="match status" value="1"/>
</dbReference>
<dbReference type="EMBL" id="GG685191">
    <property type="protein sequence ID" value="EER00309.1"/>
    <property type="molecule type" value="Genomic_DNA"/>
</dbReference>
<organism evidence="8">
    <name type="scientific">Perkinsus marinus (strain ATCC 50983 / TXsc)</name>
    <dbReference type="NCBI Taxonomy" id="423536"/>
    <lineage>
        <taxon>Eukaryota</taxon>
        <taxon>Sar</taxon>
        <taxon>Alveolata</taxon>
        <taxon>Perkinsozoa</taxon>
        <taxon>Perkinsea</taxon>
        <taxon>Perkinsida</taxon>
        <taxon>Perkinsidae</taxon>
        <taxon>Perkinsus</taxon>
    </lineage>
</organism>
<evidence type="ECO:0000256" key="1">
    <source>
        <dbReference type="ARBA" id="ARBA00007447"/>
    </source>
</evidence>
<keyword evidence="2" id="KW-0645">Protease</keyword>
<dbReference type="RefSeq" id="XP_002767591.1">
    <property type="nucleotide sequence ID" value="XM_002767545.1"/>
</dbReference>
<dbReference type="GO" id="GO:0006508">
    <property type="term" value="P:proteolysis"/>
    <property type="evidence" value="ECO:0007669"/>
    <property type="project" value="UniProtKB-KW"/>
</dbReference>
<dbReference type="PANTHER" id="PTHR47966:SF51">
    <property type="entry name" value="BETA-SITE APP-CLEAVING ENZYME, ISOFORM A-RELATED"/>
    <property type="match status" value="1"/>
</dbReference>
<evidence type="ECO:0000256" key="3">
    <source>
        <dbReference type="ARBA" id="ARBA00022750"/>
    </source>
</evidence>
<dbReference type="InParanoid" id="C5LSR8"/>
<comment type="similarity">
    <text evidence="1">Belongs to the peptidase A1 family.</text>
</comment>
<evidence type="ECO:0000313" key="8">
    <source>
        <dbReference type="Proteomes" id="UP000007800"/>
    </source>
</evidence>
<feature type="domain" description="Peptidase A1" evidence="6">
    <location>
        <begin position="44"/>
        <end position="375"/>
    </location>
</feature>
<dbReference type="PRINTS" id="PR00792">
    <property type="entry name" value="PEPSIN"/>
</dbReference>
<gene>
    <name evidence="7" type="ORF">Pmar_PMAR017168</name>
</gene>
<evidence type="ECO:0000259" key="6">
    <source>
        <dbReference type="PROSITE" id="PS51767"/>
    </source>
</evidence>
<name>C5LSR8_PERM5</name>
<evidence type="ECO:0000256" key="4">
    <source>
        <dbReference type="ARBA" id="ARBA00022801"/>
    </source>
</evidence>
<proteinExistence type="inferred from homology"/>
<dbReference type="PANTHER" id="PTHR47966">
    <property type="entry name" value="BETA-SITE APP-CLEAVING ENZYME, ISOFORM A-RELATED"/>
    <property type="match status" value="1"/>
</dbReference>
<evidence type="ECO:0000313" key="7">
    <source>
        <dbReference type="EMBL" id="EER00309.1"/>
    </source>
</evidence>
<keyword evidence="4" id="KW-0378">Hydrolase</keyword>
<keyword evidence="5" id="KW-0732">Signal</keyword>
<dbReference type="GO" id="GO:0004190">
    <property type="term" value="F:aspartic-type endopeptidase activity"/>
    <property type="evidence" value="ECO:0007669"/>
    <property type="project" value="UniProtKB-KW"/>
</dbReference>
<feature type="chain" id="PRO_5002954714" evidence="5">
    <location>
        <begin position="27"/>
        <end position="382"/>
    </location>
</feature>